<feature type="coiled-coil region" evidence="4">
    <location>
        <begin position="900"/>
        <end position="927"/>
    </location>
</feature>
<dbReference type="Pfam" id="PF12796">
    <property type="entry name" value="Ank_2"/>
    <property type="match status" value="1"/>
</dbReference>
<dbReference type="RefSeq" id="XP_013753130.1">
    <property type="nucleotide sequence ID" value="XM_013897676.1"/>
</dbReference>
<dbReference type="PANTHER" id="PTHR24198">
    <property type="entry name" value="ANKYRIN REPEAT AND PROTEIN KINASE DOMAIN-CONTAINING PROTEIN"/>
    <property type="match status" value="1"/>
</dbReference>
<feature type="region of interest" description="Disordered" evidence="5">
    <location>
        <begin position="543"/>
        <end position="581"/>
    </location>
</feature>
<dbReference type="AlphaFoldDB" id="A0A0L0DSR2"/>
<keyword evidence="4" id="KW-0175">Coiled coil</keyword>
<dbReference type="SUPFAM" id="SSF48403">
    <property type="entry name" value="Ankyrin repeat"/>
    <property type="match status" value="1"/>
</dbReference>
<evidence type="ECO:0000256" key="5">
    <source>
        <dbReference type="SAM" id="MobiDB-lite"/>
    </source>
</evidence>
<feature type="compositionally biased region" description="Basic and acidic residues" evidence="5">
    <location>
        <begin position="558"/>
        <end position="568"/>
    </location>
</feature>
<dbReference type="Gene3D" id="1.25.40.20">
    <property type="entry name" value="Ankyrin repeat-containing domain"/>
    <property type="match status" value="1"/>
</dbReference>
<keyword evidence="2 3" id="KW-0040">ANK repeat</keyword>
<feature type="compositionally biased region" description="Low complexity" evidence="5">
    <location>
        <begin position="543"/>
        <end position="555"/>
    </location>
</feature>
<sequence length="1223" mass="130511">MDDVGLGMDDAEYEDDYEFSSVSSLSDASQMELEDMAELVILTCVAGDARLLAKVLVTEKGGQLDLDGVTSADGDTPMVLACHGGHVDVVAVLLAAGASPDAEAPSEEIPILVAIEESHLDVVELLLDSGALHVNTGGAYDALDCVITALDAGDPTVVGALAEAGAQLGGHFLAAIEMGDDEVVELLLAVDQFAPARIEDPQGRGPIELAVAAGNASTLLLLANSQLFPSCIISLDTSGLINPQRIISAIEHPELASLFEHQYSEAEQTLDIAYHNPAIPFPLPLSSSHSSMLSQPSSPRGRKVQFADGHSIMNDVLDAESSDMLSDDDNQKIFTSLPEIASDAFGLPPPMPDTVAKAEELAATSAKAEADAPAEARAAAEAHAREAAEARAMALMERHDHELAQLHARALAEAQARAGIEAKLERLASQQHASLVAAEQRATAEAEARRNAEERARAAAEEKIRAIAMAQARGRAEGRMSALAEAAEEEERRKAAVAEAALKKAAHDRVMAAKAAREQRLAAADAAAAAQVLPPTTDTADAASVASSSLSQTSQGSKRLEARKRAAEAKQTALASDRDARHDELVVKQSARAAEVRRRNERAARVARAAEAKTVAWADGGDESPSQRKPRPKPSRTERTRPRQPVRHDSSESESDDGGEDVHELTAYLTGQLNARQEMVDELQNKLDRAQEMAMLAARRNEMLRRKLARLRLGAPMGSAFGMTAMLGSTLGNTMLQSAAKQSTGLPPSASRIEADLSKLREENRLLVASINKLRGEPDDASISDVASVVSALAPDWNEPQRVDLALPGSDSGADDGADDAYSYYDEDDEHFEGEPPTPSTRAPPRGERRKLVNPRLEKQLAAAKAASPQAIAAAQAKEHQAAMAARDAADAAEAAAAQQAAAQHQLAAQQQLLREQQAQIEAHRAHMHHMHQMHQHQLHAMWGQLQARPHPQALHPGYVPPGHAHPPPGYVAAPAPSSAPPPTDPMGRIGGPVQRVEVVRGSRTSRREKRAAKAVAQKQQPASAAPPAAPAPAAAALPEREALKQAALAAVVAERPELKGLTLHELELFLASQLRDPWEDDFEAEMLASSRRPRKGAAPTRPPRKSSSALAGMAATRGESNPFDAASPAVPSRRTDTAAASVSTRRHARRMDALSKRPPPSPVMTRRELMDHNKRERQVRKARVLASVNTTPGQRGRGRGNRATNRSRGRQPRRRGRVRVQP</sequence>
<dbReference type="STRING" id="461836.A0A0L0DSR2"/>
<feature type="coiled-coil region" evidence="4">
    <location>
        <begin position="435"/>
        <end position="500"/>
    </location>
</feature>
<evidence type="ECO:0000313" key="6">
    <source>
        <dbReference type="EMBL" id="KNC55310.1"/>
    </source>
</evidence>
<evidence type="ECO:0000256" key="1">
    <source>
        <dbReference type="ARBA" id="ARBA00022737"/>
    </source>
</evidence>
<feature type="region of interest" description="Disordered" evidence="5">
    <location>
        <begin position="801"/>
        <end position="849"/>
    </location>
</feature>
<dbReference type="PROSITE" id="PS50088">
    <property type="entry name" value="ANK_REPEAT"/>
    <property type="match status" value="1"/>
</dbReference>
<feature type="compositionally biased region" description="Low complexity" evidence="5">
    <location>
        <begin position="1014"/>
        <end position="1033"/>
    </location>
</feature>
<keyword evidence="1" id="KW-0677">Repeat</keyword>
<gene>
    <name evidence="6" type="ORF">AMSG_10953</name>
</gene>
<organism evidence="6 7">
    <name type="scientific">Thecamonas trahens ATCC 50062</name>
    <dbReference type="NCBI Taxonomy" id="461836"/>
    <lineage>
        <taxon>Eukaryota</taxon>
        <taxon>Apusozoa</taxon>
        <taxon>Apusomonadida</taxon>
        <taxon>Apusomonadidae</taxon>
        <taxon>Thecamonas</taxon>
    </lineage>
</organism>
<dbReference type="eggNOG" id="KOG4177">
    <property type="taxonomic scope" value="Eukaryota"/>
</dbReference>
<feature type="coiled-coil region" evidence="4">
    <location>
        <begin position="673"/>
        <end position="707"/>
    </location>
</feature>
<feature type="repeat" description="ANK" evidence="3">
    <location>
        <begin position="73"/>
        <end position="105"/>
    </location>
</feature>
<feature type="compositionally biased region" description="Basic residues" evidence="5">
    <location>
        <begin position="1197"/>
        <end position="1223"/>
    </location>
</feature>
<dbReference type="SMART" id="SM00248">
    <property type="entry name" value="ANK"/>
    <property type="match status" value="3"/>
</dbReference>
<evidence type="ECO:0000256" key="3">
    <source>
        <dbReference type="PROSITE-ProRule" id="PRU00023"/>
    </source>
</evidence>
<dbReference type="EMBL" id="GL349498">
    <property type="protein sequence ID" value="KNC55310.1"/>
    <property type="molecule type" value="Genomic_DNA"/>
</dbReference>
<feature type="compositionally biased region" description="Basic and acidic residues" evidence="5">
    <location>
        <begin position="1166"/>
        <end position="1177"/>
    </location>
</feature>
<evidence type="ECO:0000313" key="7">
    <source>
        <dbReference type="Proteomes" id="UP000054408"/>
    </source>
</evidence>
<feature type="region of interest" description="Disordered" evidence="5">
    <location>
        <begin position="607"/>
        <end position="661"/>
    </location>
</feature>
<feature type="compositionally biased region" description="Basic residues" evidence="5">
    <location>
        <begin position="1004"/>
        <end position="1013"/>
    </location>
</feature>
<dbReference type="Proteomes" id="UP000054408">
    <property type="component" value="Unassembled WGS sequence"/>
</dbReference>
<name>A0A0L0DSR2_THETB</name>
<feature type="compositionally biased region" description="Basic and acidic residues" evidence="5">
    <location>
        <begin position="635"/>
        <end position="651"/>
    </location>
</feature>
<feature type="region of interest" description="Disordered" evidence="5">
    <location>
        <begin position="1001"/>
        <end position="1033"/>
    </location>
</feature>
<dbReference type="InterPro" id="IPR002110">
    <property type="entry name" value="Ankyrin_rpt"/>
</dbReference>
<dbReference type="GeneID" id="25569051"/>
<dbReference type="PROSITE" id="PS50297">
    <property type="entry name" value="ANK_REP_REGION"/>
    <property type="match status" value="1"/>
</dbReference>
<evidence type="ECO:0000256" key="4">
    <source>
        <dbReference type="SAM" id="Coils"/>
    </source>
</evidence>
<feature type="region of interest" description="Disordered" evidence="5">
    <location>
        <begin position="1088"/>
        <end position="1223"/>
    </location>
</feature>
<protein>
    <submittedName>
        <fullName evidence="6">Uncharacterized protein</fullName>
    </submittedName>
</protein>
<accession>A0A0L0DSR2</accession>
<dbReference type="PANTHER" id="PTHR24198:SF165">
    <property type="entry name" value="ANKYRIN REPEAT-CONTAINING PROTEIN-RELATED"/>
    <property type="match status" value="1"/>
</dbReference>
<evidence type="ECO:0000256" key="2">
    <source>
        <dbReference type="ARBA" id="ARBA00023043"/>
    </source>
</evidence>
<proteinExistence type="predicted"/>
<reference evidence="6 7" key="1">
    <citation type="submission" date="2010-05" db="EMBL/GenBank/DDBJ databases">
        <title>The Genome Sequence of Thecamonas trahens ATCC 50062.</title>
        <authorList>
            <consortium name="The Broad Institute Genome Sequencing Platform"/>
            <person name="Russ C."/>
            <person name="Cuomo C."/>
            <person name="Shea T."/>
            <person name="Young S.K."/>
            <person name="Zeng Q."/>
            <person name="Koehrsen M."/>
            <person name="Haas B."/>
            <person name="Borodovsky M."/>
            <person name="Guigo R."/>
            <person name="Alvarado L."/>
            <person name="Berlin A."/>
            <person name="Bochicchio J."/>
            <person name="Borenstein D."/>
            <person name="Chapman S."/>
            <person name="Chen Z."/>
            <person name="Freedman E."/>
            <person name="Gellesch M."/>
            <person name="Goldberg J."/>
            <person name="Griggs A."/>
            <person name="Gujja S."/>
            <person name="Heilman E."/>
            <person name="Heiman D."/>
            <person name="Hepburn T."/>
            <person name="Howarth C."/>
            <person name="Jen D."/>
            <person name="Larson L."/>
            <person name="Mehta T."/>
            <person name="Park D."/>
            <person name="Pearson M."/>
            <person name="Roberts A."/>
            <person name="Saif S."/>
            <person name="Shenoy N."/>
            <person name="Sisk P."/>
            <person name="Stolte C."/>
            <person name="Sykes S."/>
            <person name="Thomson T."/>
            <person name="Walk T."/>
            <person name="White J."/>
            <person name="Yandava C."/>
            <person name="Burger G."/>
            <person name="Gray M.W."/>
            <person name="Holland P.W.H."/>
            <person name="King N."/>
            <person name="Lang F.B.F."/>
            <person name="Roger A.J."/>
            <person name="Ruiz-Trillo I."/>
            <person name="Lander E."/>
            <person name="Nusbaum C."/>
        </authorList>
    </citation>
    <scope>NUCLEOTIDE SEQUENCE [LARGE SCALE GENOMIC DNA]</scope>
    <source>
        <strain evidence="6 7">ATCC 50062</strain>
    </source>
</reference>
<keyword evidence="7" id="KW-1185">Reference proteome</keyword>
<feature type="compositionally biased region" description="Acidic residues" evidence="5">
    <location>
        <begin position="813"/>
        <end position="832"/>
    </location>
</feature>
<dbReference type="InterPro" id="IPR036770">
    <property type="entry name" value="Ankyrin_rpt-contain_sf"/>
</dbReference>